<dbReference type="InterPro" id="IPR005145">
    <property type="entry name" value="Sua5_C"/>
</dbReference>
<dbReference type="GO" id="GO:0005524">
    <property type="term" value="F:ATP binding"/>
    <property type="evidence" value="ECO:0007669"/>
    <property type="project" value="UniProtKB-UniRule"/>
</dbReference>
<keyword evidence="6 13" id="KW-0808">Transferase</keyword>
<reference evidence="17" key="1">
    <citation type="journal article" date="2020" name="bioRxiv">
        <title>A rank-normalized archaeal taxonomy based on genome phylogeny resolves widespread incomplete and uneven classifications.</title>
        <authorList>
            <person name="Rinke C."/>
            <person name="Chuvochina M."/>
            <person name="Mussig A.J."/>
            <person name="Chaumeil P.-A."/>
            <person name="Waite D.W."/>
            <person name="Whitman W.B."/>
            <person name="Parks D.H."/>
            <person name="Hugenholtz P."/>
        </authorList>
    </citation>
    <scope>NUCLEOTIDE SEQUENCE [LARGE SCALE GENOMIC DNA]</scope>
</reference>
<dbReference type="InterPro" id="IPR010923">
    <property type="entry name" value="T(6)A37_SUA5"/>
</dbReference>
<keyword evidence="5 13" id="KW-0963">Cytoplasm</keyword>
<feature type="binding site" evidence="14">
    <location>
        <position position="186"/>
    </location>
    <ligand>
        <name>L-threonine</name>
        <dbReference type="ChEBI" id="CHEBI:57926"/>
    </ligand>
</feature>
<dbReference type="InterPro" id="IPR050156">
    <property type="entry name" value="TC-AMP_synthase_SUA5"/>
</dbReference>
<evidence type="ECO:0000256" key="13">
    <source>
        <dbReference type="PIRNR" id="PIRNR004930"/>
    </source>
</evidence>
<name>A0A7J4J049_9ARCH</name>
<dbReference type="EC" id="2.7.7.87" evidence="3 13"/>
<dbReference type="AlphaFoldDB" id="A0A7J4J049"/>
<protein>
    <recommendedName>
        <fullName evidence="4 13">Threonylcarbamoyl-AMP synthase</fullName>
        <shortName evidence="13">TC-AMP synthase</shortName>
        <ecNumber evidence="3 13">2.7.7.87</ecNumber>
    </recommendedName>
    <alternativeName>
        <fullName evidence="11 13">L-threonylcarbamoyladenylate synthase</fullName>
    </alternativeName>
</protein>
<dbReference type="InterPro" id="IPR017945">
    <property type="entry name" value="DHBP_synth_RibB-like_a/b_dom"/>
</dbReference>
<feature type="binding site" evidence="14">
    <location>
        <position position="146"/>
    </location>
    <ligand>
        <name>L-threonine</name>
        <dbReference type="ChEBI" id="CHEBI:57926"/>
    </ligand>
</feature>
<dbReference type="PIRSF" id="PIRSF004930">
    <property type="entry name" value="Tln_factor_SUA5"/>
    <property type="match status" value="1"/>
</dbReference>
<keyword evidence="8 13" id="KW-0548">Nucleotidyltransferase</keyword>
<keyword evidence="10 13" id="KW-0067">ATP-binding</keyword>
<dbReference type="GO" id="GO:0000049">
    <property type="term" value="F:tRNA binding"/>
    <property type="evidence" value="ECO:0007669"/>
    <property type="project" value="TreeGrafter"/>
</dbReference>
<dbReference type="GO" id="GO:0061710">
    <property type="term" value="F:L-threonylcarbamoyladenylate synthase"/>
    <property type="evidence" value="ECO:0007669"/>
    <property type="project" value="UniProtKB-EC"/>
</dbReference>
<dbReference type="Gene3D" id="3.90.870.10">
    <property type="entry name" value="DHBP synthase"/>
    <property type="match status" value="1"/>
</dbReference>
<dbReference type="GO" id="GO:0003725">
    <property type="term" value="F:double-stranded RNA binding"/>
    <property type="evidence" value="ECO:0007669"/>
    <property type="project" value="UniProtKB-UniRule"/>
</dbReference>
<feature type="domain" description="YrdC-like" evidence="15">
    <location>
        <begin position="18"/>
        <end position="204"/>
    </location>
</feature>
<evidence type="ECO:0000256" key="9">
    <source>
        <dbReference type="ARBA" id="ARBA00022741"/>
    </source>
</evidence>
<keyword evidence="9 13" id="KW-0547">Nucleotide-binding</keyword>
<comment type="subcellular location">
    <subcellularLocation>
        <location evidence="1 13">Cytoplasm</location>
    </subcellularLocation>
</comment>
<evidence type="ECO:0000256" key="2">
    <source>
        <dbReference type="ARBA" id="ARBA00007663"/>
    </source>
</evidence>
<feature type="binding site" evidence="14">
    <location>
        <position position="72"/>
    </location>
    <ligand>
        <name>L-threonine</name>
        <dbReference type="ChEBI" id="CHEBI:57926"/>
    </ligand>
</feature>
<evidence type="ECO:0000256" key="5">
    <source>
        <dbReference type="ARBA" id="ARBA00022490"/>
    </source>
</evidence>
<dbReference type="PROSITE" id="PS51163">
    <property type="entry name" value="YRDC"/>
    <property type="match status" value="1"/>
</dbReference>
<feature type="binding site" evidence="14">
    <location>
        <position position="156"/>
    </location>
    <ligand>
        <name>ATP</name>
        <dbReference type="ChEBI" id="CHEBI:30616"/>
    </ligand>
</feature>
<comment type="catalytic activity">
    <reaction evidence="12 13">
        <text>L-threonine + hydrogencarbonate + ATP = L-threonylcarbamoyladenylate + diphosphate + H2O</text>
        <dbReference type="Rhea" id="RHEA:36407"/>
        <dbReference type="ChEBI" id="CHEBI:15377"/>
        <dbReference type="ChEBI" id="CHEBI:17544"/>
        <dbReference type="ChEBI" id="CHEBI:30616"/>
        <dbReference type="ChEBI" id="CHEBI:33019"/>
        <dbReference type="ChEBI" id="CHEBI:57926"/>
        <dbReference type="ChEBI" id="CHEBI:73682"/>
        <dbReference type="EC" id="2.7.7.87"/>
    </reaction>
</comment>
<dbReference type="Pfam" id="PF03481">
    <property type="entry name" value="Sua5_C"/>
    <property type="match status" value="1"/>
</dbReference>
<evidence type="ECO:0000313" key="16">
    <source>
        <dbReference type="EMBL" id="HIH10510.1"/>
    </source>
</evidence>
<dbReference type="PANTHER" id="PTHR17490:SF16">
    <property type="entry name" value="THREONYLCARBAMOYL-AMP SYNTHASE"/>
    <property type="match status" value="1"/>
</dbReference>
<gene>
    <name evidence="16" type="ORF">HA254_07645</name>
</gene>
<comment type="caution">
    <text evidence="16">The sequence shown here is derived from an EMBL/GenBank/DDBJ whole genome shotgun (WGS) entry which is preliminary data.</text>
</comment>
<organism evidence="16 17">
    <name type="scientific">Candidatus Iainarchaeum sp</name>
    <dbReference type="NCBI Taxonomy" id="3101447"/>
    <lineage>
        <taxon>Archaea</taxon>
        <taxon>Candidatus Iainarchaeota</taxon>
        <taxon>Candidatus Iainarchaeia</taxon>
        <taxon>Candidatus Iainarchaeales</taxon>
        <taxon>Candidatus Iainarchaeaceae</taxon>
        <taxon>Candidatus Iainarchaeum</taxon>
    </lineage>
</organism>
<evidence type="ECO:0000256" key="11">
    <source>
        <dbReference type="ARBA" id="ARBA00029774"/>
    </source>
</evidence>
<feature type="binding site" evidence="14">
    <location>
        <position position="126"/>
    </location>
    <ligand>
        <name>L-threonine</name>
        <dbReference type="ChEBI" id="CHEBI:57926"/>
    </ligand>
</feature>
<evidence type="ECO:0000256" key="10">
    <source>
        <dbReference type="ARBA" id="ARBA00022840"/>
    </source>
</evidence>
<evidence type="ECO:0000256" key="7">
    <source>
        <dbReference type="ARBA" id="ARBA00022694"/>
    </source>
</evidence>
<dbReference type="InterPro" id="IPR038385">
    <property type="entry name" value="Sua5/YwlC_C"/>
</dbReference>
<dbReference type="GO" id="GO:0005737">
    <property type="term" value="C:cytoplasm"/>
    <property type="evidence" value="ECO:0007669"/>
    <property type="project" value="UniProtKB-SubCell"/>
</dbReference>
<feature type="binding site" evidence="14">
    <location>
        <position position="148"/>
    </location>
    <ligand>
        <name>ATP</name>
        <dbReference type="ChEBI" id="CHEBI:30616"/>
    </ligand>
</feature>
<comment type="similarity">
    <text evidence="2 13">Belongs to the SUA5 family.</text>
</comment>
<evidence type="ECO:0000256" key="12">
    <source>
        <dbReference type="ARBA" id="ARBA00048366"/>
    </source>
</evidence>
<dbReference type="FunFam" id="3.90.870.10:FF:000009">
    <property type="entry name" value="Threonylcarbamoyl-AMP synthase, putative"/>
    <property type="match status" value="1"/>
</dbReference>
<evidence type="ECO:0000256" key="6">
    <source>
        <dbReference type="ARBA" id="ARBA00022679"/>
    </source>
</evidence>
<dbReference type="GO" id="GO:0006450">
    <property type="term" value="P:regulation of translational fidelity"/>
    <property type="evidence" value="ECO:0007669"/>
    <property type="project" value="TreeGrafter"/>
</dbReference>
<evidence type="ECO:0000313" key="17">
    <source>
        <dbReference type="Proteomes" id="UP000565078"/>
    </source>
</evidence>
<dbReference type="Proteomes" id="UP000565078">
    <property type="component" value="Unassembled WGS sequence"/>
</dbReference>
<dbReference type="NCBIfam" id="TIGR00057">
    <property type="entry name" value="L-threonylcarbamoyladenylate synthase"/>
    <property type="match status" value="1"/>
</dbReference>
<feature type="binding site" evidence="14">
    <location>
        <position position="200"/>
    </location>
    <ligand>
        <name>ATP</name>
        <dbReference type="ChEBI" id="CHEBI:30616"/>
    </ligand>
</feature>
<evidence type="ECO:0000256" key="1">
    <source>
        <dbReference type="ARBA" id="ARBA00004496"/>
    </source>
</evidence>
<dbReference type="Pfam" id="PF01300">
    <property type="entry name" value="Sua5_yciO_yrdC"/>
    <property type="match status" value="1"/>
</dbReference>
<dbReference type="InterPro" id="IPR006070">
    <property type="entry name" value="Sua5-like_dom"/>
</dbReference>
<comment type="function">
    <text evidence="13">Required for the formation of a threonylcarbamoyl group on adenosine at position 37 (t(6)A37) in tRNAs that read codons beginning with adenine.</text>
</comment>
<evidence type="ECO:0000256" key="8">
    <source>
        <dbReference type="ARBA" id="ARBA00022695"/>
    </source>
</evidence>
<dbReference type="PANTHER" id="PTHR17490">
    <property type="entry name" value="SUA5"/>
    <property type="match status" value="1"/>
</dbReference>
<proteinExistence type="inferred from homology"/>
<feature type="binding site" evidence="14">
    <location>
        <position position="40"/>
    </location>
    <ligand>
        <name>L-threonine</name>
        <dbReference type="ChEBI" id="CHEBI:57926"/>
    </ligand>
</feature>
<evidence type="ECO:0000256" key="4">
    <source>
        <dbReference type="ARBA" id="ARBA00015492"/>
    </source>
</evidence>
<feature type="binding site" evidence="14">
    <location>
        <position position="249"/>
    </location>
    <ligand>
        <name>ATP</name>
        <dbReference type="ChEBI" id="CHEBI:30616"/>
    </ligand>
</feature>
<dbReference type="SUPFAM" id="SSF55821">
    <property type="entry name" value="YrdC/RibB"/>
    <property type="match status" value="1"/>
</dbReference>
<accession>A0A7J4J049</accession>
<sequence length="362" mass="39106">MGRKRTLRIRINPRKPERGSIRRAARIIMDGGIVGFPTETVYGLGANALDAKAVGKIFTAKDRPFDDPLIVHVCRMGQVYGLVKKVTLDAKVLMEKFWPGALTIILEKSPLVPQVTTAGLSSVAIRMPSHKIARMLIEEAKVPIAAPSANTFGKPSPTNAQHVLDDLDGKIDCVIDGGDASIGVESTVIDMTGTVPVVLRPGGISVEEISKAIGKVRVHHAVGKNAGKRNAEKLKKFTAKSPGMKYRHYAPRAEVILVEGRPARVMEKIGKLVKENRSKKIGLLLADSEKNAIPGLELMHGDVMVEYLGGGAQNAAKNLFRSLRKFDTEKVGLVIAQGIAEKGMGLAVMNRLRRAAGRVVRV</sequence>
<dbReference type="EMBL" id="DUGC01000118">
    <property type="protein sequence ID" value="HIH10510.1"/>
    <property type="molecule type" value="Genomic_DNA"/>
</dbReference>
<dbReference type="Gene3D" id="3.40.50.11030">
    <property type="entry name" value="Threonylcarbamoyl-AMP synthase, C-terminal domain"/>
    <property type="match status" value="1"/>
</dbReference>
<evidence type="ECO:0000256" key="14">
    <source>
        <dbReference type="PIRSR" id="PIRSR004930-1"/>
    </source>
</evidence>
<evidence type="ECO:0000256" key="3">
    <source>
        <dbReference type="ARBA" id="ARBA00012584"/>
    </source>
</evidence>
<evidence type="ECO:0000259" key="15">
    <source>
        <dbReference type="PROSITE" id="PS51163"/>
    </source>
</evidence>
<dbReference type="GO" id="GO:0008033">
    <property type="term" value="P:tRNA processing"/>
    <property type="evidence" value="ECO:0007669"/>
    <property type="project" value="UniProtKB-KW"/>
</dbReference>
<keyword evidence="7 13" id="KW-0819">tRNA processing</keyword>
<feature type="binding site" evidence="14">
    <location>
        <position position="63"/>
    </location>
    <ligand>
        <name>ATP</name>
        <dbReference type="ChEBI" id="CHEBI:30616"/>
    </ligand>
</feature>